<evidence type="ECO:0000313" key="3">
    <source>
        <dbReference type="EnsemblMetazoa" id="CapteP201143"/>
    </source>
</evidence>
<dbReference type="InterPro" id="IPR001315">
    <property type="entry name" value="CARD"/>
</dbReference>
<dbReference type="EMBL" id="AMQN01004485">
    <property type="status" value="NOT_ANNOTATED_CDS"/>
    <property type="molecule type" value="Genomic_DNA"/>
</dbReference>
<dbReference type="HOGENOM" id="CLU_603064_0_0_1"/>
<reference evidence="3" key="3">
    <citation type="submission" date="2015-06" db="UniProtKB">
        <authorList>
            <consortium name="EnsemblMetazoa"/>
        </authorList>
    </citation>
    <scope>IDENTIFICATION</scope>
</reference>
<dbReference type="PROSITE" id="PS50209">
    <property type="entry name" value="CARD"/>
    <property type="match status" value="1"/>
</dbReference>
<reference evidence="2 4" key="2">
    <citation type="journal article" date="2013" name="Nature">
        <title>Insights into bilaterian evolution from three spiralian genomes.</title>
        <authorList>
            <person name="Simakov O."/>
            <person name="Marletaz F."/>
            <person name="Cho S.J."/>
            <person name="Edsinger-Gonzales E."/>
            <person name="Havlak P."/>
            <person name="Hellsten U."/>
            <person name="Kuo D.H."/>
            <person name="Larsson T."/>
            <person name="Lv J."/>
            <person name="Arendt D."/>
            <person name="Savage R."/>
            <person name="Osoegawa K."/>
            <person name="de Jong P."/>
            <person name="Grimwood J."/>
            <person name="Chapman J.A."/>
            <person name="Shapiro H."/>
            <person name="Aerts A."/>
            <person name="Otillar R.P."/>
            <person name="Terry A.Y."/>
            <person name="Boore J.L."/>
            <person name="Grigoriev I.V."/>
            <person name="Lindberg D.R."/>
            <person name="Seaver E.C."/>
            <person name="Weisblat D.A."/>
            <person name="Putnam N.H."/>
            <person name="Rokhsar D.S."/>
        </authorList>
    </citation>
    <scope>NUCLEOTIDE SEQUENCE</scope>
    <source>
        <strain evidence="2 4">I ESC-2004</strain>
    </source>
</reference>
<sequence length="372" mass="41114">MMQFPAQQLSSTRDLVELIDSEPLFGYLVQNGVLNKDSLESIQSEHTPAKVNQALLHQVELGGKTAQNLLVNALRQSGQHYLANLLDEGTRIKALTGSGFLSKSRHKGQVSLNLKVQAMKLVPELVPAASPLACRDWISLEDVQVQLASLSRPKPLSLQPLEIDDSETSEKKNNRCCICGCFARIFASSKPPSNKYKVDSKRSNQAVQQLQQSHLGSYATSPVKHSQESVLYREFPSYASMRTPKENRNSIASLRNLANTIQEKSEQFYAILRDPTSATRDAMLKYFEQNRGVLILESSNATAADGVMVGAICMQLQQLQELKDYHGNGKLAQDLQSALVTDSLLEQVGATAVHLEVDVSNEEFELAEQELT</sequence>
<protein>
    <recommendedName>
        <fullName evidence="1">CARD domain-containing protein</fullName>
    </recommendedName>
</protein>
<keyword evidence="4" id="KW-1185">Reference proteome</keyword>
<dbReference type="GO" id="GO:0042981">
    <property type="term" value="P:regulation of apoptotic process"/>
    <property type="evidence" value="ECO:0007669"/>
    <property type="project" value="InterPro"/>
</dbReference>
<dbReference type="Proteomes" id="UP000014760">
    <property type="component" value="Unassembled WGS sequence"/>
</dbReference>
<accession>R7VJ36</accession>
<dbReference type="AlphaFoldDB" id="R7VJ36"/>
<dbReference type="Gene3D" id="1.10.533.10">
    <property type="entry name" value="Death Domain, Fas"/>
    <property type="match status" value="1"/>
</dbReference>
<dbReference type="EnsemblMetazoa" id="CapteT201143">
    <property type="protein sequence ID" value="CapteP201143"/>
    <property type="gene ID" value="CapteG201143"/>
</dbReference>
<organism evidence="2">
    <name type="scientific">Capitella teleta</name>
    <name type="common">Polychaete worm</name>
    <dbReference type="NCBI Taxonomy" id="283909"/>
    <lineage>
        <taxon>Eukaryota</taxon>
        <taxon>Metazoa</taxon>
        <taxon>Spiralia</taxon>
        <taxon>Lophotrochozoa</taxon>
        <taxon>Annelida</taxon>
        <taxon>Polychaeta</taxon>
        <taxon>Sedentaria</taxon>
        <taxon>Scolecida</taxon>
        <taxon>Capitellidae</taxon>
        <taxon>Capitella</taxon>
    </lineage>
</organism>
<dbReference type="Pfam" id="PF00619">
    <property type="entry name" value="CARD"/>
    <property type="match status" value="1"/>
</dbReference>
<name>R7VJ36_CAPTE</name>
<feature type="domain" description="CARD" evidence="1">
    <location>
        <begin position="15"/>
        <end position="89"/>
    </location>
</feature>
<dbReference type="InterPro" id="IPR011029">
    <property type="entry name" value="DEATH-like_dom_sf"/>
</dbReference>
<dbReference type="OrthoDB" id="6274940at2759"/>
<dbReference type="OMA" id="ERRNDIC"/>
<dbReference type="EMBL" id="KB293638">
    <property type="protein sequence ID" value="ELU15725.1"/>
    <property type="molecule type" value="Genomic_DNA"/>
</dbReference>
<gene>
    <name evidence="2" type="ORF">CAPTEDRAFT_201143</name>
</gene>
<reference evidence="4" key="1">
    <citation type="submission" date="2012-12" db="EMBL/GenBank/DDBJ databases">
        <authorList>
            <person name="Hellsten U."/>
            <person name="Grimwood J."/>
            <person name="Chapman J.A."/>
            <person name="Shapiro H."/>
            <person name="Aerts A."/>
            <person name="Otillar R.P."/>
            <person name="Terry A.Y."/>
            <person name="Boore J.L."/>
            <person name="Simakov O."/>
            <person name="Marletaz F."/>
            <person name="Cho S.-J."/>
            <person name="Edsinger-Gonzales E."/>
            <person name="Havlak P."/>
            <person name="Kuo D.-H."/>
            <person name="Larsson T."/>
            <person name="Lv J."/>
            <person name="Arendt D."/>
            <person name="Savage R."/>
            <person name="Osoegawa K."/>
            <person name="de Jong P."/>
            <person name="Lindberg D.R."/>
            <person name="Seaver E.C."/>
            <person name="Weisblat D.A."/>
            <person name="Putnam N.H."/>
            <person name="Grigoriev I.V."/>
            <person name="Rokhsar D.S."/>
        </authorList>
    </citation>
    <scope>NUCLEOTIDE SEQUENCE</scope>
    <source>
        <strain evidence="4">I ESC-2004</strain>
    </source>
</reference>
<evidence type="ECO:0000313" key="4">
    <source>
        <dbReference type="Proteomes" id="UP000014760"/>
    </source>
</evidence>
<dbReference type="SUPFAM" id="SSF47986">
    <property type="entry name" value="DEATH domain"/>
    <property type="match status" value="1"/>
</dbReference>
<proteinExistence type="predicted"/>
<evidence type="ECO:0000313" key="2">
    <source>
        <dbReference type="EMBL" id="ELU15725.1"/>
    </source>
</evidence>
<evidence type="ECO:0000259" key="1">
    <source>
        <dbReference type="PROSITE" id="PS50209"/>
    </source>
</evidence>
<dbReference type="CDD" id="cd01671">
    <property type="entry name" value="CARD"/>
    <property type="match status" value="1"/>
</dbReference>